<dbReference type="RefSeq" id="WP_198732436.1">
    <property type="nucleotide sequence ID" value="NZ_JAEINH010000002.1"/>
</dbReference>
<protein>
    <submittedName>
        <fullName evidence="1">Cupin domain-containing protein</fullName>
    </submittedName>
</protein>
<dbReference type="Gene3D" id="2.60.120.10">
    <property type="entry name" value="Jelly Rolls"/>
    <property type="match status" value="1"/>
</dbReference>
<proteinExistence type="predicted"/>
<dbReference type="Proteomes" id="UP000602087">
    <property type="component" value="Unassembled WGS sequence"/>
</dbReference>
<sequence>MEKFSLTAIARQTLETARATSNGRTAQTVFGGHEHVLRQTIIAMTAGTRLDEHENPGEATVIVLEGRVVLTAGENSWEGARGSLIAVPQARHAVEALEDSAILLTVAKLR</sequence>
<evidence type="ECO:0000313" key="2">
    <source>
        <dbReference type="Proteomes" id="UP000602087"/>
    </source>
</evidence>
<reference evidence="1" key="1">
    <citation type="submission" date="2020-12" db="EMBL/GenBank/DDBJ databases">
        <title>Sanguibacter suaedae sp. nov., isolated from Suaeda aralocaspica.</title>
        <authorList>
            <person name="Ma Q."/>
        </authorList>
    </citation>
    <scope>NUCLEOTIDE SEQUENCE</scope>
    <source>
        <strain evidence="1">YZGR15</strain>
    </source>
</reference>
<evidence type="ECO:0000313" key="1">
    <source>
        <dbReference type="EMBL" id="MBI9113857.1"/>
    </source>
</evidence>
<name>A0A934I8C9_9MICO</name>
<comment type="caution">
    <text evidence="1">The sequence shown here is derived from an EMBL/GenBank/DDBJ whole genome shotgun (WGS) entry which is preliminary data.</text>
</comment>
<dbReference type="SUPFAM" id="SSF51182">
    <property type="entry name" value="RmlC-like cupins"/>
    <property type="match status" value="1"/>
</dbReference>
<organism evidence="1 2">
    <name type="scientific">Sanguibacter suaedae</name>
    <dbReference type="NCBI Taxonomy" id="2795737"/>
    <lineage>
        <taxon>Bacteria</taxon>
        <taxon>Bacillati</taxon>
        <taxon>Actinomycetota</taxon>
        <taxon>Actinomycetes</taxon>
        <taxon>Micrococcales</taxon>
        <taxon>Sanguibacteraceae</taxon>
        <taxon>Sanguibacter</taxon>
    </lineage>
</organism>
<dbReference type="CDD" id="cd02230">
    <property type="entry name" value="cupin_HP0902-like"/>
    <property type="match status" value="1"/>
</dbReference>
<dbReference type="PANTHER" id="PTHR37694:SF1">
    <property type="entry name" value="SLR8022 PROTEIN"/>
    <property type="match status" value="1"/>
</dbReference>
<accession>A0A934I8C9</accession>
<dbReference type="InterPro" id="IPR014710">
    <property type="entry name" value="RmlC-like_jellyroll"/>
</dbReference>
<dbReference type="InterPro" id="IPR011051">
    <property type="entry name" value="RmlC_Cupin_sf"/>
</dbReference>
<dbReference type="EMBL" id="JAEINH010000002">
    <property type="protein sequence ID" value="MBI9113857.1"/>
    <property type="molecule type" value="Genomic_DNA"/>
</dbReference>
<dbReference type="PANTHER" id="PTHR37694">
    <property type="entry name" value="SLR8022 PROTEIN"/>
    <property type="match status" value="1"/>
</dbReference>
<gene>
    <name evidence="1" type="ORF">JAV76_02365</name>
</gene>
<dbReference type="AlphaFoldDB" id="A0A934I8C9"/>
<keyword evidence="2" id="KW-1185">Reference proteome</keyword>